<feature type="domain" description="Tail sheath protein subtilisin-like" evidence="2">
    <location>
        <begin position="141"/>
        <end position="288"/>
    </location>
</feature>
<comment type="similarity">
    <text evidence="1">Belongs to the myoviridae tail sheath protein family.</text>
</comment>
<dbReference type="AlphaFoldDB" id="A0A7C4AK61"/>
<name>A0A7C4AK61_9BACT</name>
<dbReference type="EMBL" id="DTHO01000067">
    <property type="protein sequence ID" value="HGH00035.1"/>
    <property type="molecule type" value="Genomic_DNA"/>
</dbReference>
<evidence type="ECO:0000313" key="3">
    <source>
        <dbReference type="EMBL" id="HGH00035.1"/>
    </source>
</evidence>
<dbReference type="Pfam" id="PF04984">
    <property type="entry name" value="Phage_sheath_1"/>
    <property type="match status" value="1"/>
</dbReference>
<accession>A0A7C4AK61</accession>
<sequence length="405" mass="45290">MAFQHGVYIQELDTKILGVRTCDSALPFVVGVAPVQTLTGQKPINEPKLIFSYKDYIQTFGEVPEGQSEANYSLSQFARIYFTLYAMSPAIFVNVFDPDVHKTEENPDPTKVTSTDIIGGYNSQTGKRTGLETIEEVFSSFGKVVGIVLAPGYSHNESVANAMIAKAEKVNNHFKAMAYIDVPADVTLPTDAKTFKDNYGSPHAVIFWPHGKYAGIRNWLSAHAAGLTAKVDEKNTGVPYESPSNKEVRIDAPEKLLTIQEANYLNEQGLCTVFRFTSGWKLWGNRTAAFPQVTDIKDAFIPCRRMANWIENNLVLLTWQKVDDPMNKRLIESVVTTVNIWLNGLVGRSFLIGAKVYFRKEDNPLTDLANGIIRFYITYLAPPPAETIEYILEVDVTYFNNLFGQ</sequence>
<organism evidence="3">
    <name type="scientific">Thermodesulfovibrio aggregans</name>
    <dbReference type="NCBI Taxonomy" id="86166"/>
    <lineage>
        <taxon>Bacteria</taxon>
        <taxon>Pseudomonadati</taxon>
        <taxon>Nitrospirota</taxon>
        <taxon>Thermodesulfovibrionia</taxon>
        <taxon>Thermodesulfovibrionales</taxon>
        <taxon>Thermodesulfovibrionaceae</taxon>
        <taxon>Thermodesulfovibrio</taxon>
    </lineage>
</organism>
<dbReference type="InterPro" id="IPR035089">
    <property type="entry name" value="Phage_sheath_subtilisin"/>
</dbReference>
<comment type="caution">
    <text evidence="3">The sequence shown here is derived from an EMBL/GenBank/DDBJ whole genome shotgun (WGS) entry which is preliminary data.</text>
</comment>
<proteinExistence type="inferred from homology"/>
<dbReference type="PANTHER" id="PTHR35861">
    <property type="match status" value="1"/>
</dbReference>
<evidence type="ECO:0000259" key="2">
    <source>
        <dbReference type="Pfam" id="PF04984"/>
    </source>
</evidence>
<reference evidence="3" key="1">
    <citation type="journal article" date="2020" name="mSystems">
        <title>Genome- and Community-Level Interaction Insights into Carbon Utilization and Element Cycling Functions of Hydrothermarchaeota in Hydrothermal Sediment.</title>
        <authorList>
            <person name="Zhou Z."/>
            <person name="Liu Y."/>
            <person name="Xu W."/>
            <person name="Pan J."/>
            <person name="Luo Z.H."/>
            <person name="Li M."/>
        </authorList>
    </citation>
    <scope>NUCLEOTIDE SEQUENCE [LARGE SCALE GENOMIC DNA]</scope>
    <source>
        <strain evidence="3">SpSt-788</strain>
    </source>
</reference>
<dbReference type="InterPro" id="IPR052042">
    <property type="entry name" value="Tail_sheath_structural"/>
</dbReference>
<dbReference type="PANTHER" id="PTHR35861:SF1">
    <property type="entry name" value="PHAGE TAIL SHEATH PROTEIN"/>
    <property type="match status" value="1"/>
</dbReference>
<dbReference type="Gene3D" id="3.40.50.11780">
    <property type="match status" value="1"/>
</dbReference>
<gene>
    <name evidence="3" type="ORF">ENV75_06285</name>
</gene>
<evidence type="ECO:0000256" key="1">
    <source>
        <dbReference type="ARBA" id="ARBA00008005"/>
    </source>
</evidence>
<protein>
    <submittedName>
        <fullName evidence="3">Phage tail sheath protein</fullName>
    </submittedName>
</protein>